<evidence type="ECO:0000259" key="1">
    <source>
        <dbReference type="Pfam" id="PF04149"/>
    </source>
</evidence>
<evidence type="ECO:0000313" key="2">
    <source>
        <dbReference type="EMBL" id="OHA94111.1"/>
    </source>
</evidence>
<feature type="domain" description="DUF397" evidence="1">
    <location>
        <begin position="36"/>
        <end position="75"/>
    </location>
</feature>
<evidence type="ECO:0000313" key="3">
    <source>
        <dbReference type="Proteomes" id="UP000179264"/>
    </source>
</evidence>
<dbReference type="InterPro" id="IPR007278">
    <property type="entry name" value="DUF397"/>
</dbReference>
<dbReference type="Pfam" id="PF04149">
    <property type="entry name" value="DUF397"/>
    <property type="match status" value="1"/>
</dbReference>
<accession>A0A1G2TBY6</accession>
<name>A0A1G2TBY6_9BACT</name>
<dbReference type="EMBL" id="MHVL01000001">
    <property type="protein sequence ID" value="OHA94111.1"/>
    <property type="molecule type" value="Genomic_DNA"/>
</dbReference>
<comment type="caution">
    <text evidence="2">The sequence shown here is derived from an EMBL/GenBank/DDBJ whole genome shotgun (WGS) entry which is preliminary data.</text>
</comment>
<organism evidence="2 3">
    <name type="scientific">Candidatus Zambryskibacteria bacterium RIFCSPHIGHO2_02_38_10.5</name>
    <dbReference type="NCBI Taxonomy" id="1802742"/>
    <lineage>
        <taxon>Bacteria</taxon>
        <taxon>Candidatus Zambryskiibacteriota</taxon>
    </lineage>
</organism>
<dbReference type="Proteomes" id="UP000179264">
    <property type="component" value="Unassembled WGS sequence"/>
</dbReference>
<dbReference type="AlphaFoldDB" id="A0A1G2TBY6"/>
<reference evidence="2 3" key="1">
    <citation type="journal article" date="2016" name="Nat. Commun.">
        <title>Thousands of microbial genomes shed light on interconnected biogeochemical processes in an aquifer system.</title>
        <authorList>
            <person name="Anantharaman K."/>
            <person name="Brown C.T."/>
            <person name="Hug L.A."/>
            <person name="Sharon I."/>
            <person name="Castelle C.J."/>
            <person name="Probst A.J."/>
            <person name="Thomas B.C."/>
            <person name="Singh A."/>
            <person name="Wilkins M.J."/>
            <person name="Karaoz U."/>
            <person name="Brodie E.L."/>
            <person name="Williams K.H."/>
            <person name="Hubbard S.S."/>
            <person name="Banfield J.F."/>
        </authorList>
    </citation>
    <scope>NUCLEOTIDE SEQUENCE [LARGE SCALE GENOMIC DNA]</scope>
</reference>
<gene>
    <name evidence="2" type="ORF">A2W58_00630</name>
</gene>
<protein>
    <recommendedName>
        <fullName evidence="1">DUF397 domain-containing protein</fullName>
    </recommendedName>
</protein>
<sequence>MKASAKPQVPKRLLGRIDEDGFRVSSLTFIKDKYRSCVAVKMRKGKIQVRDTKDPSKTTLAYTPAEWKAFIDGVKGGEFDL</sequence>
<proteinExistence type="predicted"/>